<feature type="domain" description="Phosphatase PP2A regulatory subunit A/Splicing factor 3B subunit 1-like HEAT repeat" evidence="5">
    <location>
        <begin position="217"/>
        <end position="280"/>
    </location>
</feature>
<dbReference type="OrthoDB" id="340346at2759"/>
<dbReference type="AlphaFoldDB" id="A0A0L0HVN6"/>
<dbReference type="Proteomes" id="UP000053201">
    <property type="component" value="Unassembled WGS sequence"/>
</dbReference>
<dbReference type="PANTHER" id="PTHR21467:SF0">
    <property type="entry name" value="SERINE_THREONINE-PROTEIN PHOSPHATASE 4 REGULATORY SUBUNIT 4"/>
    <property type="match status" value="1"/>
</dbReference>
<keyword evidence="1" id="KW-0677">Repeat</keyword>
<dbReference type="GO" id="GO:0019888">
    <property type="term" value="F:protein phosphatase regulator activity"/>
    <property type="evidence" value="ECO:0007669"/>
    <property type="project" value="TreeGrafter"/>
</dbReference>
<dbReference type="SUPFAM" id="SSF48371">
    <property type="entry name" value="ARM repeat"/>
    <property type="match status" value="1"/>
</dbReference>
<dbReference type="InterPro" id="IPR039918">
    <property type="entry name" value="PPP4R4"/>
</dbReference>
<feature type="repeat" description="HEAT" evidence="3">
    <location>
        <begin position="250"/>
        <end position="287"/>
    </location>
</feature>
<dbReference type="OMA" id="CLIDLVE"/>
<feature type="compositionally biased region" description="Low complexity" evidence="4">
    <location>
        <begin position="970"/>
        <end position="985"/>
    </location>
</feature>
<dbReference type="GeneID" id="27684540"/>
<dbReference type="VEuPathDB" id="FungiDB:SPPG_00835"/>
<feature type="compositionally biased region" description="Gly residues" evidence="4">
    <location>
        <begin position="800"/>
        <end position="809"/>
    </location>
</feature>
<accession>A0A0L0HVN6</accession>
<gene>
    <name evidence="6" type="ORF">SPPG_00835</name>
</gene>
<dbReference type="InParanoid" id="A0A0L0HVN6"/>
<name>A0A0L0HVN6_SPIPD</name>
<evidence type="ECO:0000259" key="5">
    <source>
        <dbReference type="Pfam" id="PF22646"/>
    </source>
</evidence>
<evidence type="ECO:0000256" key="4">
    <source>
        <dbReference type="SAM" id="MobiDB-lite"/>
    </source>
</evidence>
<dbReference type="InterPro" id="IPR016024">
    <property type="entry name" value="ARM-type_fold"/>
</dbReference>
<dbReference type="RefSeq" id="XP_016613207.1">
    <property type="nucleotide sequence ID" value="XM_016749165.1"/>
</dbReference>
<feature type="compositionally biased region" description="Polar residues" evidence="4">
    <location>
        <begin position="818"/>
        <end position="833"/>
    </location>
</feature>
<feature type="compositionally biased region" description="Polar residues" evidence="4">
    <location>
        <begin position="734"/>
        <end position="747"/>
    </location>
</feature>
<feature type="region of interest" description="Disordered" evidence="4">
    <location>
        <begin position="723"/>
        <end position="1035"/>
    </location>
</feature>
<dbReference type="InterPro" id="IPR054573">
    <property type="entry name" value="PP2A/SF3B1-like_HEAT"/>
</dbReference>
<evidence type="ECO:0000313" key="6">
    <source>
        <dbReference type="EMBL" id="KND05168.1"/>
    </source>
</evidence>
<evidence type="ECO:0000256" key="2">
    <source>
        <dbReference type="ARBA" id="ARBA00038332"/>
    </source>
</evidence>
<evidence type="ECO:0000313" key="7">
    <source>
        <dbReference type="Proteomes" id="UP000053201"/>
    </source>
</evidence>
<feature type="compositionally biased region" description="Low complexity" evidence="4">
    <location>
        <begin position="790"/>
        <end position="799"/>
    </location>
</feature>
<dbReference type="eggNOG" id="KOG0211">
    <property type="taxonomic scope" value="Eukaryota"/>
</dbReference>
<dbReference type="EMBL" id="KQ257450">
    <property type="protein sequence ID" value="KND05168.1"/>
    <property type="molecule type" value="Genomic_DNA"/>
</dbReference>
<protein>
    <recommendedName>
        <fullName evidence="5">Phosphatase PP2A regulatory subunit A/Splicing factor 3B subunit 1-like HEAT repeat domain-containing protein</fullName>
    </recommendedName>
</protein>
<dbReference type="InterPro" id="IPR011989">
    <property type="entry name" value="ARM-like"/>
</dbReference>
<proteinExistence type="inferred from homology"/>
<dbReference type="GO" id="GO:0005829">
    <property type="term" value="C:cytosol"/>
    <property type="evidence" value="ECO:0007669"/>
    <property type="project" value="TreeGrafter"/>
</dbReference>
<organism evidence="6 7">
    <name type="scientific">Spizellomyces punctatus (strain DAOM BR117)</name>
    <dbReference type="NCBI Taxonomy" id="645134"/>
    <lineage>
        <taxon>Eukaryota</taxon>
        <taxon>Fungi</taxon>
        <taxon>Fungi incertae sedis</taxon>
        <taxon>Chytridiomycota</taxon>
        <taxon>Chytridiomycota incertae sedis</taxon>
        <taxon>Chytridiomycetes</taxon>
        <taxon>Spizellomycetales</taxon>
        <taxon>Spizellomycetaceae</taxon>
        <taxon>Spizellomyces</taxon>
    </lineage>
</organism>
<evidence type="ECO:0000256" key="3">
    <source>
        <dbReference type="PROSITE-ProRule" id="PRU00103"/>
    </source>
</evidence>
<keyword evidence="7" id="KW-1185">Reference proteome</keyword>
<feature type="compositionally biased region" description="Low complexity" evidence="4">
    <location>
        <begin position="944"/>
        <end position="960"/>
    </location>
</feature>
<dbReference type="Gene3D" id="1.25.10.10">
    <property type="entry name" value="Leucine-rich Repeat Variant"/>
    <property type="match status" value="1"/>
</dbReference>
<dbReference type="Pfam" id="PF22646">
    <property type="entry name" value="PPP2R1A-like_HEAT"/>
    <property type="match status" value="1"/>
</dbReference>
<dbReference type="STRING" id="645134.A0A0L0HVN6"/>
<evidence type="ECO:0000256" key="1">
    <source>
        <dbReference type="ARBA" id="ARBA00022737"/>
    </source>
</evidence>
<dbReference type="PROSITE" id="PS50077">
    <property type="entry name" value="HEAT_REPEAT"/>
    <property type="match status" value="1"/>
</dbReference>
<dbReference type="PANTHER" id="PTHR21467">
    <property type="entry name" value="PROTEIN PHOSPHATASE 4 REGULATORY SUBUNIT 4 PPP4R4"/>
    <property type="match status" value="1"/>
</dbReference>
<reference evidence="6 7" key="1">
    <citation type="submission" date="2009-08" db="EMBL/GenBank/DDBJ databases">
        <title>The Genome Sequence of Spizellomyces punctatus strain DAOM BR117.</title>
        <authorList>
            <consortium name="The Broad Institute Genome Sequencing Platform"/>
            <person name="Russ C."/>
            <person name="Cuomo C."/>
            <person name="Shea T."/>
            <person name="Young S.K."/>
            <person name="Zeng Q."/>
            <person name="Koehrsen M."/>
            <person name="Haas B."/>
            <person name="Borodovsky M."/>
            <person name="Guigo R."/>
            <person name="Alvarado L."/>
            <person name="Berlin A."/>
            <person name="Bochicchio J."/>
            <person name="Borenstein D."/>
            <person name="Chapman S."/>
            <person name="Chen Z."/>
            <person name="Engels R."/>
            <person name="Freedman E."/>
            <person name="Gellesch M."/>
            <person name="Goldberg J."/>
            <person name="Griggs A."/>
            <person name="Gujja S."/>
            <person name="Heiman D."/>
            <person name="Hepburn T."/>
            <person name="Howarth C."/>
            <person name="Jen D."/>
            <person name="Larson L."/>
            <person name="Lewis B."/>
            <person name="Mehta T."/>
            <person name="Park D."/>
            <person name="Pearson M."/>
            <person name="Roberts A."/>
            <person name="Saif S."/>
            <person name="Shenoy N."/>
            <person name="Sisk P."/>
            <person name="Stolte C."/>
            <person name="Sykes S."/>
            <person name="Thomson T."/>
            <person name="Walk T."/>
            <person name="White J."/>
            <person name="Yandava C."/>
            <person name="Burger G."/>
            <person name="Gray M.W."/>
            <person name="Holland P.W.H."/>
            <person name="King N."/>
            <person name="Lang F.B.F."/>
            <person name="Roger A.J."/>
            <person name="Ruiz-Trillo I."/>
            <person name="Lander E."/>
            <person name="Nusbaum C."/>
        </authorList>
    </citation>
    <scope>NUCLEOTIDE SEQUENCE [LARGE SCALE GENOMIC DNA]</scope>
    <source>
        <strain evidence="6 7">DAOM BR117</strain>
    </source>
</reference>
<dbReference type="InterPro" id="IPR021133">
    <property type="entry name" value="HEAT_type_2"/>
</dbReference>
<dbReference type="GO" id="GO:0008287">
    <property type="term" value="C:protein serine/threonine phosphatase complex"/>
    <property type="evidence" value="ECO:0007669"/>
    <property type="project" value="TreeGrafter"/>
</dbReference>
<comment type="similarity">
    <text evidence="2">Belongs to the phosphatase 2A regulatory subunit A family.</text>
</comment>
<sequence length="1035" mass="113068">MSFSDPIDWDAVLDFPQESLDNQIKGVDEHKILNRLHKTDEEIERYIVDESLDDIDRTIHLLRNGAVIQKQSVIGMLPKLLQEHNSEMRSRVLPVLLDSIPNEHHSLRIAAGRMMIKLMESGLLPPKTVQSVAAAAKKVIDRKDPGTAEVWEDVLIMAIQFMPLDVVENEILPEALIDGALAQPSPFRLWCARVLGAAAPRIEGKKSQELFFRKAMQLCQDTDYEVRACMCGQLNAIAKAVGPDLTTKELLPEYVELIMDEESVVREAAITNIMQLVDVLDGGTKTTVIVPVWKKLCEDRAPRLLTCLARELGIFLWQTRDLLPEADLRFFMTFYQSLTTSSESETREMCAFNFPAIVNSLGNAQAYETYGLDGVYDKLIHDTNSHVRRRMASGLHAVAEILGSRSWTLLKTGFLKLFGDGDVEVYHQLFKHLGQILVQFAKDDACRKDTQLDDLLFLILRRERECATNSARFFWRTHHDLLEQFRWFPDVFGPDLLYGHCVPLLFKLLSENVVLPIKHTAIKTLCITLRKTKRWEHRDRLCRQMQDLKDATNCHTRLLFLDLCETVLSVFSHKFFKENFLPSYLELVKDPVPNVRLRLVSLLPAVRRTLHLPADSALLQRVSEAVGTLLTADTDRDVTEAASAILCKLGAPSSDNVINSGKRAMFGADTLSRSQDSLDKQKEEEEQRAFNTDWDMEEVARRRDMDDARQEFAKRLTDKDLTKKVKIKPGGDANSATVGAKSRNTGTGPAGTIKPRGTNTMSKSGEGASGGGLYSSTWATLGDRRGSGTGVSLSSTGNTGVSGGPGGRPIGSSLRSAVMSTDKSSVASGSPSPVDSPKRVARLASTSAHSALRRQNPRDPSDDNNDGRLPGLGSTRAGLTSPRVTRRPSGGGQGGQGPTSPAPYSLNSAKTPGAIGSSPTALLSSHSMTSKLTSGRRSQELLNSRTGSSSTGLHGSGPTSAMLSSYGVASTTQSGAYTTTSGSGSNRLYGSAKSWGKPSPLSPLPKAGGARDGSGETNPAGSATVAGNRPRTLYP</sequence>
<feature type="compositionally biased region" description="Polar residues" evidence="4">
    <location>
        <begin position="917"/>
        <end position="943"/>
    </location>
</feature>